<feature type="compositionally biased region" description="Basic and acidic residues" evidence="1">
    <location>
        <begin position="107"/>
        <end position="125"/>
    </location>
</feature>
<feature type="compositionally biased region" description="Polar residues" evidence="1">
    <location>
        <begin position="185"/>
        <end position="194"/>
    </location>
</feature>
<proteinExistence type="predicted"/>
<sequence length="550" mass="62027">MSKTSRSFEQIHEDKFKEYYCFHHRDLFCPDCIISKHTNTPCYARNCQDAVSDVKKHVADLLGQLRLQEEHAVRIGSSKVAAAHSDDLLQKVWEVEHLIDRFHKQMKKKLNESHDPAADQSDEKIGGGQGEVDQHQDQVDHFQTVLTAVEKRPFCVNVQADEQFLELISLNQEPVVVQNQSATWTPLNPTTANRVPSVDSFKSRPSQRDRKSVPHFKKSLGQLSPRTNDNDTSLPRTRSSYRTVPVPSKPLPSESSSPRHQQQHPPSRQQRIQEKNPTILPRLTAGGLTSGETSKVFNIRSLKLKGISQQSIFELPCEDIIVMDSNIITLTERAVQKFSLRYQFLQSMELRAPLRLCYTRDDTGYVLVLDNSNGISLVSTHPRLQLLEDCVDVMVVTYEKRAVTLGLIEEITLKPAKVKTICGSNDDACLKNMNAICTAPENRKILIGAQSGVVCLSRDGDIIWSYQTSHSVCSVDSRRGLIYAVVEKEKRVFILDQHGNSMVDTIFPTGCTVTRPSRVSVGKTSLIVREFVDNDQHGLKSMVHVFNLSF</sequence>
<keyword evidence="3" id="KW-1185">Reference proteome</keyword>
<reference evidence="2" key="1">
    <citation type="submission" date="2022-11" db="EMBL/GenBank/DDBJ databases">
        <title>Centuries of genome instability and evolution in soft-shell clam transmissible cancer (bioRxiv).</title>
        <authorList>
            <person name="Hart S.F.M."/>
            <person name="Yonemitsu M.A."/>
            <person name="Giersch R.M."/>
            <person name="Beal B.F."/>
            <person name="Arriagada G."/>
            <person name="Davis B.W."/>
            <person name="Ostrander E.A."/>
            <person name="Goff S.P."/>
            <person name="Metzger M.J."/>
        </authorList>
    </citation>
    <scope>NUCLEOTIDE SEQUENCE</scope>
    <source>
        <strain evidence="2">MELC-2E11</strain>
        <tissue evidence="2">Siphon/mantle</tissue>
    </source>
</reference>
<evidence type="ECO:0008006" key="4">
    <source>
        <dbReference type="Google" id="ProtNLM"/>
    </source>
</evidence>
<organism evidence="2 3">
    <name type="scientific">Mya arenaria</name>
    <name type="common">Soft-shell clam</name>
    <dbReference type="NCBI Taxonomy" id="6604"/>
    <lineage>
        <taxon>Eukaryota</taxon>
        <taxon>Metazoa</taxon>
        <taxon>Spiralia</taxon>
        <taxon>Lophotrochozoa</taxon>
        <taxon>Mollusca</taxon>
        <taxon>Bivalvia</taxon>
        <taxon>Autobranchia</taxon>
        <taxon>Heteroconchia</taxon>
        <taxon>Euheterodonta</taxon>
        <taxon>Imparidentia</taxon>
        <taxon>Neoheterodontei</taxon>
        <taxon>Myida</taxon>
        <taxon>Myoidea</taxon>
        <taxon>Myidae</taxon>
        <taxon>Mya</taxon>
    </lineage>
</organism>
<feature type="region of interest" description="Disordered" evidence="1">
    <location>
        <begin position="185"/>
        <end position="285"/>
    </location>
</feature>
<evidence type="ECO:0000256" key="1">
    <source>
        <dbReference type="SAM" id="MobiDB-lite"/>
    </source>
</evidence>
<protein>
    <recommendedName>
        <fullName evidence="4">B box-type domain-containing protein</fullName>
    </recommendedName>
</protein>
<dbReference type="EMBL" id="CP111022">
    <property type="protein sequence ID" value="WAR19594.1"/>
    <property type="molecule type" value="Genomic_DNA"/>
</dbReference>
<feature type="compositionally biased region" description="Polar residues" evidence="1">
    <location>
        <begin position="221"/>
        <end position="242"/>
    </location>
</feature>
<evidence type="ECO:0000313" key="3">
    <source>
        <dbReference type="Proteomes" id="UP001164746"/>
    </source>
</evidence>
<name>A0ABY7FFG2_MYAAR</name>
<feature type="region of interest" description="Disordered" evidence="1">
    <location>
        <begin position="107"/>
        <end position="134"/>
    </location>
</feature>
<dbReference type="Proteomes" id="UP001164746">
    <property type="component" value="Chromosome 11"/>
</dbReference>
<gene>
    <name evidence="2" type="ORF">MAR_001432</name>
</gene>
<feature type="compositionally biased region" description="Low complexity" evidence="1">
    <location>
        <begin position="251"/>
        <end position="270"/>
    </location>
</feature>
<accession>A0ABY7FFG2</accession>
<evidence type="ECO:0000313" key="2">
    <source>
        <dbReference type="EMBL" id="WAR19594.1"/>
    </source>
</evidence>